<evidence type="ECO:0000256" key="7">
    <source>
        <dbReference type="ARBA" id="ARBA00022430"/>
    </source>
</evidence>
<dbReference type="STRING" id="593133.SAMN04488006_1888"/>
<organism evidence="12 13">
    <name type="scientific">Lutibacter maritimus</name>
    <dbReference type="NCBI Taxonomy" id="593133"/>
    <lineage>
        <taxon>Bacteria</taxon>
        <taxon>Pseudomonadati</taxon>
        <taxon>Bacteroidota</taxon>
        <taxon>Flavobacteriia</taxon>
        <taxon>Flavobacteriales</taxon>
        <taxon>Flavobacteriaceae</taxon>
        <taxon>Lutibacter</taxon>
    </lineage>
</organism>
<keyword evidence="10" id="KW-0100">Branched-chain amino acid biosynthesis</keyword>
<dbReference type="InterPro" id="IPR015928">
    <property type="entry name" value="Aconitase/3IPM_dehydase_swvl"/>
</dbReference>
<comment type="subunit">
    <text evidence="5">Heterodimer of LeuC and LeuD.</text>
</comment>
<reference evidence="13" key="1">
    <citation type="submission" date="2016-10" db="EMBL/GenBank/DDBJ databases">
        <authorList>
            <person name="Varghese N."/>
            <person name="Submissions S."/>
        </authorList>
    </citation>
    <scope>NUCLEOTIDE SEQUENCE [LARGE SCALE GENOMIC DNA]</scope>
    <source>
        <strain evidence="13">DSM 24450</strain>
    </source>
</reference>
<dbReference type="EMBL" id="FOZP01000004">
    <property type="protein sequence ID" value="SFS53233.1"/>
    <property type="molecule type" value="Genomic_DNA"/>
</dbReference>
<dbReference type="InterPro" id="IPR050075">
    <property type="entry name" value="LeuD"/>
</dbReference>
<evidence type="ECO:0000256" key="10">
    <source>
        <dbReference type="ARBA" id="ARBA00023304"/>
    </source>
</evidence>
<evidence type="ECO:0000259" key="11">
    <source>
        <dbReference type="Pfam" id="PF00694"/>
    </source>
</evidence>
<evidence type="ECO:0000256" key="6">
    <source>
        <dbReference type="ARBA" id="ARBA00011998"/>
    </source>
</evidence>
<protein>
    <recommendedName>
        <fullName evidence="6">3-isopropylmalate dehydratase</fullName>
        <ecNumber evidence="6">4.2.1.33</ecNumber>
    </recommendedName>
</protein>
<dbReference type="AlphaFoldDB" id="A0A1I6QLC6"/>
<sequence>MLAITQILSTAVPLPIKNIKAHQIVPKEISLKGERNGIEKNLFRDWRFHKDGSLNDDFILNEDAYFGKILITGNNFGCKNSTDPTVWALYDYGFKAVISSKFSNVFKEKALQNGVLPVKISSEFLQILLQATTAKPKTIISINTKNKTVTLEETGQFEKF</sequence>
<dbReference type="GO" id="GO:0009098">
    <property type="term" value="P:L-leucine biosynthetic process"/>
    <property type="evidence" value="ECO:0007669"/>
    <property type="project" value="UniProtKB-KW"/>
</dbReference>
<comment type="similarity">
    <text evidence="4">Belongs to the LeuD family. LeuD type 1 subfamily.</text>
</comment>
<feature type="domain" description="Aconitase A/isopropylmalate dehydratase small subunit swivel" evidence="11">
    <location>
        <begin position="9"/>
        <end position="122"/>
    </location>
</feature>
<name>A0A1I6QLC6_9FLAO</name>
<dbReference type="SUPFAM" id="SSF52016">
    <property type="entry name" value="LeuD/IlvD-like"/>
    <property type="match status" value="1"/>
</dbReference>
<dbReference type="EC" id="4.2.1.33" evidence="6"/>
<dbReference type="GO" id="GO:0003861">
    <property type="term" value="F:3-isopropylmalate dehydratase activity"/>
    <property type="evidence" value="ECO:0007669"/>
    <property type="project" value="UniProtKB-EC"/>
</dbReference>
<comment type="function">
    <text evidence="2">Catalyzes the isomerization between 2-isopropylmalate and 3-isopropylmalate, via the formation of 2-isopropylmaleate.</text>
</comment>
<evidence type="ECO:0000256" key="9">
    <source>
        <dbReference type="ARBA" id="ARBA00023239"/>
    </source>
</evidence>
<evidence type="ECO:0000313" key="13">
    <source>
        <dbReference type="Proteomes" id="UP000199312"/>
    </source>
</evidence>
<evidence type="ECO:0000256" key="5">
    <source>
        <dbReference type="ARBA" id="ARBA00011271"/>
    </source>
</evidence>
<keyword evidence="9" id="KW-0456">Lyase</keyword>
<dbReference type="Proteomes" id="UP000199312">
    <property type="component" value="Unassembled WGS sequence"/>
</dbReference>
<keyword evidence="8" id="KW-0028">Amino-acid biosynthesis</keyword>
<proteinExistence type="inferred from homology"/>
<accession>A0A1I6QLC6</accession>
<dbReference type="InterPro" id="IPR000573">
    <property type="entry name" value="AconitaseA/IPMdHydase_ssu_swvl"/>
</dbReference>
<dbReference type="RefSeq" id="WP_090225281.1">
    <property type="nucleotide sequence ID" value="NZ_FOZP01000004.1"/>
</dbReference>
<evidence type="ECO:0000313" key="12">
    <source>
        <dbReference type="EMBL" id="SFS53233.1"/>
    </source>
</evidence>
<gene>
    <name evidence="12" type="ORF">SAMN04488006_1888</name>
</gene>
<evidence type="ECO:0000256" key="3">
    <source>
        <dbReference type="ARBA" id="ARBA00004729"/>
    </source>
</evidence>
<dbReference type="Pfam" id="PF00694">
    <property type="entry name" value="Aconitase_C"/>
    <property type="match status" value="1"/>
</dbReference>
<evidence type="ECO:0000256" key="1">
    <source>
        <dbReference type="ARBA" id="ARBA00000491"/>
    </source>
</evidence>
<keyword evidence="7" id="KW-0432">Leucine biosynthesis</keyword>
<dbReference type="PANTHER" id="PTHR43345:SF5">
    <property type="entry name" value="3-ISOPROPYLMALATE DEHYDRATASE SMALL SUBUNIT"/>
    <property type="match status" value="1"/>
</dbReference>
<evidence type="ECO:0000256" key="2">
    <source>
        <dbReference type="ARBA" id="ARBA00002695"/>
    </source>
</evidence>
<comment type="pathway">
    <text evidence="3">Amino-acid biosynthesis; L-leucine biosynthesis; L-leucine from 3-methyl-2-oxobutanoate: step 2/4.</text>
</comment>
<dbReference type="PANTHER" id="PTHR43345">
    <property type="entry name" value="3-ISOPROPYLMALATE DEHYDRATASE SMALL SUBUNIT 2-RELATED-RELATED"/>
    <property type="match status" value="1"/>
</dbReference>
<evidence type="ECO:0000256" key="4">
    <source>
        <dbReference type="ARBA" id="ARBA00009845"/>
    </source>
</evidence>
<comment type="catalytic activity">
    <reaction evidence="1">
        <text>(2R,3S)-3-isopropylmalate = (2S)-2-isopropylmalate</text>
        <dbReference type="Rhea" id="RHEA:32287"/>
        <dbReference type="ChEBI" id="CHEBI:1178"/>
        <dbReference type="ChEBI" id="CHEBI:35121"/>
        <dbReference type="EC" id="4.2.1.33"/>
    </reaction>
</comment>
<dbReference type="Gene3D" id="3.20.19.10">
    <property type="entry name" value="Aconitase, domain 4"/>
    <property type="match status" value="1"/>
</dbReference>
<keyword evidence="13" id="KW-1185">Reference proteome</keyword>
<dbReference type="OrthoDB" id="9777465at2"/>
<evidence type="ECO:0000256" key="8">
    <source>
        <dbReference type="ARBA" id="ARBA00022605"/>
    </source>
</evidence>